<feature type="region of interest" description="Disordered" evidence="1">
    <location>
        <begin position="1791"/>
        <end position="1810"/>
    </location>
</feature>
<organism evidence="2 3">
    <name type="scientific">Treponema denticola</name>
    <dbReference type="NCBI Taxonomy" id="158"/>
    <lineage>
        <taxon>Bacteria</taxon>
        <taxon>Pseudomonadati</taxon>
        <taxon>Spirochaetota</taxon>
        <taxon>Spirochaetia</taxon>
        <taxon>Spirochaetales</taxon>
        <taxon>Treponemataceae</taxon>
        <taxon>Treponema</taxon>
    </lineage>
</organism>
<dbReference type="RefSeq" id="WP_253717712.1">
    <property type="nucleotide sequence ID" value="NZ_CP051522.1"/>
</dbReference>
<dbReference type="EMBL" id="CP051635">
    <property type="protein sequence ID" value="UTD00880.1"/>
    <property type="molecule type" value="Genomic_DNA"/>
</dbReference>
<accession>A0A9Q9BIU6</accession>
<reference evidence="2" key="1">
    <citation type="submission" date="2020-04" db="EMBL/GenBank/DDBJ databases">
        <title>Comparative genomics of oral phylogroup-2 Treponema strains.</title>
        <authorList>
            <person name="Zeng H."/>
            <person name="Chan Y.K."/>
            <person name="Watt R.M."/>
        </authorList>
    </citation>
    <scope>NUCLEOTIDE SEQUENCE</scope>
    <source>
        <strain evidence="2">OMZ 905</strain>
    </source>
</reference>
<sequence length="2139" mass="231146">MKKNRIFLNFLILILFTVIMLVTCKPLVSLGAAIDVLPPSGQILYPDAGDTPIKGSFVLKGTAKDDDGVQSVQVVFENIETKQRSIVYEAVDFTKGSSSVLWTINVTNESTGEEPGHELVKVYPIPDGEYTAIVSVIDNGGKTSTFTKNYKIDNTAPVFIVSRPSTFAALSENPTSADKYGAVFSVLGQAGERNTVSKLSVEVPEKNLAASEMFVGKNINAQLFVHGEAEAAAWYNYQKNELHNQAIKAQLFLYDNAQEFTGGAPGTEGNKSDFFYLKDDIQNTVLAKGYTEEVISDYFAGKKGSDKNKHDKKIKELRADNDALTALKNNRKMMDGTDEKRSTFKLDPNKSPGYKIIGVKNLAKDGLDLAAASTIVFKSGNASTLLAELIPNKDGTPLVSPATVDDYKNSGIKIVLMKWDGASGTNETDSFKTGNNLVQEAVLFDFAGLNSQADLDNAIIKEGSNLRVKFNLPTSFTEGKRAIKVIGMDSSKQTSNTFEAYDDSNSVNNGLYICNFISSGSGPRIRPVRIEGFKNQNFDILADITDLEPGTAYYKIGSDATEDSNRKLERPDPVGAPARYNATLDISGLTDGEYELHFLAKANNGSQDKDKITFTVDKTPPTVALTYPESNVAQAGEVSFTGTISDAGAGVKASATKFLIAKKSIGTVTPETSGWQNMVTSTAGSWNFKYNFTSITPSEYGNANTSIPAYFDIPIYILAEDNIGNKKVHKLTMLLNPDGRKPVVKILSPANEARLGGTIQIFGTTNVAIGSPSDIGEAYIQFSKTGNFDATPDDGKFGTKDWYNGGNGIVVDDTAANGAVQWTQTINQDQSFNPSGNNWFVYFRVRAKNKTTNEFGAWTEKIKIEIDKSSPTIGSPDAIKIVNSTAVPPVSLDYIPRMWIGSNMTLTGSLYDETGIKEITISGDLANGKIYTGSTAIEDLKHDGWIEEDPAHPSSSPAAKNYKLKMPLNLSTLTAQAQAKGEFSVKISITENTYNKLKSEREFTFRFDTDNPSGGFGNMIYVANGTFGTTSINDSALANTIRANYSGLKILVGDKIVNITGISGIMHNTVNFTPALASAGRYNYAVYRPEILVKAVSGNDWVVRGVANDNGSGVKEVTAKLEVGSASQSVTMTELDPSNKIYRQLDGLCKWEGKIDLSSIPDGKGKLTYTITDNSGNVFTAQEDVRVKNKALRVTTVKLSTDIGGTQSSFENTNANNALVETIDANSDAFLTLTSKRFAFKSLTDSKIKVDFTGGQGQIKYTLKYNGNTLTGHNMNNISSGDTIALTSSDLNTIGNSTGGNTKDLVLELWDSAEGCTKTGSAPLTKSSFAEVTIKAIFDALDTQKPTVVVLPFHWNGEGDNSLYQNSRANGHVEIAKINSLGNDHSSVSGKVTLRGFAYDNIKINTVKATLPHTTLTATRPTSGAWTNGSMTADGAVLTVEKLGADYLGYYIQWTLDWDTERTSVDLAKEIKITVNDGTNDSLGTKEHMPASATTVIRNRQNSAQGTVFTGKNAGQFVVFTNGETQYLTRIKEIDGDKVTLDEMVPVEANQVFVYGYNANEAKTNVNIMPFITEVETGLMSADSGFKGSFSRASTGEYPVRAGESLKIKGFNLNTGTVMLGSTSLGTNLNNVSIASSHTSDEISVQVGSRKSINNMVDVSKPYNIEGNGINNDILNAKRKLFVWKMEPIINNNAMESPQFVMDKDSTFYMSLGSLGGSAPMKFFMLKNQRLNGISDMNSSAYAYENTHSKFHNTVVGYDEAGNIYGGSTNTDKGGGDTTSFNFVAKQKPDELSNYGPGRGKRRLEGSLNQNRSGGEIYDVSRVQIPKVAIRGNGTDADKARIALAYYDRNNDNPPIKFRYGTVGSNSYTSMAKGLGYDLSASGDCSAKGYEIVAQTTGTGTYRSGLYVGVGLLKKSATEDRAIVAWYDSANSALMYSFKDFNKASYAAPANSADSANAITSWQNNAVRVDGAAPLFIDLVVDNDSGVHIGYYSSGEGGVKYAYLPPDKVKGSTKPNVADFKVVKVDTYMNPGTYLKIGVRKESGKQVPYISYYHNGFYGSKNAARIAWLKDGIASATDVKNGVENGKFTGNWVVMTVPASNGIQQYTICQGVPTGGIYQDKVIAAYFTNANYEMAVLKK</sequence>
<proteinExistence type="predicted"/>
<evidence type="ECO:0000313" key="2">
    <source>
        <dbReference type="EMBL" id="UTD00880.1"/>
    </source>
</evidence>
<gene>
    <name evidence="2" type="ORF">E4N86_09295</name>
</gene>
<dbReference type="Proteomes" id="UP001056981">
    <property type="component" value="Chromosome"/>
</dbReference>
<protein>
    <submittedName>
        <fullName evidence="2">Uncharacterized protein</fullName>
    </submittedName>
</protein>
<evidence type="ECO:0000313" key="3">
    <source>
        <dbReference type="Proteomes" id="UP001056981"/>
    </source>
</evidence>
<evidence type="ECO:0000256" key="1">
    <source>
        <dbReference type="SAM" id="MobiDB-lite"/>
    </source>
</evidence>
<name>A0A9Q9BIU6_TREDN</name>